<sequence>MSPAPTSVPLAAQRRHTLYFLDQVRSFAPVHLDTEVDMTAVLAHRAEAAARGRTFSRTSYVLHTAARVLAAHPDANAAVTGGLRPRVTRYPTAVGKLALDRTLDGHRVVLAAILPGLDTAGLDAIQDRIDHYRDGDPHTMPEFAAVRALHRAPWPAALLRFRRAARDLAARPFITGTFAVSSLGHRPVDGFHSMGGTTVTLGVGQVADRPVVRAGSVTVAPVLRLNLSFDHRVIDGAEAADVLAEIKAGLENFRDTPREEDGTRSTPHTQGVPAGAPESP</sequence>
<protein>
    <submittedName>
        <fullName evidence="7">2-oxo acid dehydrogenase subunit E2</fullName>
    </submittedName>
    <submittedName>
        <fullName evidence="6">AbmA4</fullName>
    </submittedName>
</protein>
<evidence type="ECO:0000259" key="5">
    <source>
        <dbReference type="Pfam" id="PF00198"/>
    </source>
</evidence>
<dbReference type="GO" id="GO:0016407">
    <property type="term" value="F:acetyltransferase activity"/>
    <property type="evidence" value="ECO:0007669"/>
    <property type="project" value="TreeGrafter"/>
</dbReference>
<gene>
    <name evidence="7" type="ORF">G9U55_24760</name>
</gene>
<dbReference type="EMBL" id="CP049945">
    <property type="protein sequence ID" value="QRF05053.1"/>
    <property type="molecule type" value="Genomic_DNA"/>
</dbReference>
<dbReference type="EMBL" id="MG243704">
    <property type="protein sequence ID" value="AVI57429.1"/>
    <property type="molecule type" value="Genomic_DNA"/>
</dbReference>
<dbReference type="Pfam" id="PF00198">
    <property type="entry name" value="2-oxoacid_dh"/>
    <property type="match status" value="1"/>
</dbReference>
<evidence type="ECO:0000313" key="6">
    <source>
        <dbReference type="EMBL" id="AVI57429.1"/>
    </source>
</evidence>
<dbReference type="InterPro" id="IPR023213">
    <property type="entry name" value="CAT-like_dom_sf"/>
</dbReference>
<dbReference type="Proteomes" id="UP000596311">
    <property type="component" value="Chromosome"/>
</dbReference>
<evidence type="ECO:0000313" key="8">
    <source>
        <dbReference type="Proteomes" id="UP000596311"/>
    </source>
</evidence>
<dbReference type="PANTHER" id="PTHR43178:SF5">
    <property type="entry name" value="LIPOAMIDE ACYLTRANSFERASE COMPONENT OF BRANCHED-CHAIN ALPHA-KETO ACID DEHYDROGENASE COMPLEX, MITOCHONDRIAL"/>
    <property type="match status" value="1"/>
</dbReference>
<name>A0A2P1BT40_9ACTN</name>
<dbReference type="SUPFAM" id="SSF52777">
    <property type="entry name" value="CoA-dependent acyltransferases"/>
    <property type="match status" value="1"/>
</dbReference>
<dbReference type="RefSeq" id="WP_203215850.1">
    <property type="nucleotide sequence ID" value="NZ_CP049945.1"/>
</dbReference>
<keyword evidence="3" id="KW-0012">Acyltransferase</keyword>
<organism evidence="6">
    <name type="scientific">Streptomyces koyangensis</name>
    <dbReference type="NCBI Taxonomy" id="188770"/>
    <lineage>
        <taxon>Bacteria</taxon>
        <taxon>Bacillati</taxon>
        <taxon>Actinomycetota</taxon>
        <taxon>Actinomycetes</taxon>
        <taxon>Kitasatosporales</taxon>
        <taxon>Streptomycetaceae</taxon>
        <taxon>Streptomyces</taxon>
        <taxon>Streptomyces aurantiacus group</taxon>
    </lineage>
</organism>
<feature type="region of interest" description="Disordered" evidence="4">
    <location>
        <begin position="253"/>
        <end position="280"/>
    </location>
</feature>
<dbReference type="Gene3D" id="3.30.559.10">
    <property type="entry name" value="Chloramphenicol acetyltransferase-like domain"/>
    <property type="match status" value="1"/>
</dbReference>
<keyword evidence="8" id="KW-1185">Reference proteome</keyword>
<evidence type="ECO:0000313" key="7">
    <source>
        <dbReference type="EMBL" id="QRF05053.1"/>
    </source>
</evidence>
<evidence type="ECO:0000256" key="4">
    <source>
        <dbReference type="SAM" id="MobiDB-lite"/>
    </source>
</evidence>
<dbReference type="GO" id="GO:0005737">
    <property type="term" value="C:cytoplasm"/>
    <property type="evidence" value="ECO:0007669"/>
    <property type="project" value="TreeGrafter"/>
</dbReference>
<feature type="domain" description="2-oxoacid dehydrogenase acyltransferase catalytic" evidence="5">
    <location>
        <begin position="166"/>
        <end position="254"/>
    </location>
</feature>
<reference evidence="6" key="1">
    <citation type="journal article" date="2018" name="Microb. Cell Fact.">
        <title>Characterization and heterologous expression of the neoabyssomicin/abyssomicin biosynthetic gene cluster from Streptomyces koyangensis SCSIO 5802.</title>
        <authorList>
            <person name="Tu J."/>
            <person name="Li S."/>
            <person name="Chen J."/>
            <person name="Song Y."/>
            <person name="Fu S."/>
            <person name="Ju J."/>
            <person name="Li Q."/>
        </authorList>
    </citation>
    <scope>NUCLEOTIDE SEQUENCE</scope>
    <source>
        <strain evidence="6">SCSIO 5802</strain>
    </source>
</reference>
<evidence type="ECO:0000256" key="3">
    <source>
        <dbReference type="ARBA" id="ARBA00023315"/>
    </source>
</evidence>
<dbReference type="PANTHER" id="PTHR43178">
    <property type="entry name" value="DIHYDROLIPOAMIDE ACETYLTRANSFERASE COMPONENT OF PYRUVATE DEHYDROGENASE COMPLEX"/>
    <property type="match status" value="1"/>
</dbReference>
<evidence type="ECO:0000256" key="1">
    <source>
        <dbReference type="ARBA" id="ARBA00001938"/>
    </source>
</evidence>
<dbReference type="GO" id="GO:0031405">
    <property type="term" value="F:lipoic acid binding"/>
    <property type="evidence" value="ECO:0007669"/>
    <property type="project" value="TreeGrafter"/>
</dbReference>
<evidence type="ECO:0000256" key="2">
    <source>
        <dbReference type="ARBA" id="ARBA00022679"/>
    </source>
</evidence>
<dbReference type="InterPro" id="IPR050743">
    <property type="entry name" value="2-oxoacid_DH_E2_comp"/>
</dbReference>
<dbReference type="InterPro" id="IPR001078">
    <property type="entry name" value="2-oxoacid_DH_actylTfrase"/>
</dbReference>
<feature type="compositionally biased region" description="Basic and acidic residues" evidence="4">
    <location>
        <begin position="253"/>
        <end position="263"/>
    </location>
</feature>
<keyword evidence="2" id="KW-0808">Transferase</keyword>
<comment type="cofactor">
    <cofactor evidence="1">
        <name>(R)-lipoate</name>
        <dbReference type="ChEBI" id="CHEBI:83088"/>
    </cofactor>
</comment>
<proteinExistence type="predicted"/>
<reference evidence="7 8" key="2">
    <citation type="submission" date="2020-03" db="EMBL/GenBank/DDBJ databases">
        <title>Genome mining and metabolic profiling illuminate the polycyclic tetramate macrolactams from Streptomyces koyangensis SCSIO 5802.</title>
        <authorList>
            <person name="Ding W."/>
        </authorList>
    </citation>
    <scope>NUCLEOTIDE SEQUENCE [LARGE SCALE GENOMIC DNA]</scope>
    <source>
        <strain evidence="7 8">SCSIO 5802</strain>
    </source>
</reference>
<accession>A0A2P1BT40</accession>
<dbReference type="AlphaFoldDB" id="A0A2P1BT40"/>